<evidence type="ECO:0000313" key="2">
    <source>
        <dbReference type="Proteomes" id="UP001318300"/>
    </source>
</evidence>
<dbReference type="RefSeq" id="WP_166781140.1">
    <property type="nucleotide sequence ID" value="NZ_JAAOYO010000004.1"/>
</dbReference>
<organism evidence="1 2">
    <name type="scientific">Curtobacterium salicis</name>
    <dbReference type="NCBI Taxonomy" id="1779862"/>
    <lineage>
        <taxon>Bacteria</taxon>
        <taxon>Bacillati</taxon>
        <taxon>Actinomycetota</taxon>
        <taxon>Actinomycetes</taxon>
        <taxon>Micrococcales</taxon>
        <taxon>Microbacteriaceae</taxon>
        <taxon>Curtobacterium</taxon>
    </lineage>
</organism>
<protein>
    <recommendedName>
        <fullName evidence="3">ASCH domain-containing protein</fullName>
    </recommendedName>
</protein>
<accession>A0ABX0TB59</accession>
<dbReference type="Proteomes" id="UP001318300">
    <property type="component" value="Unassembled WGS sequence"/>
</dbReference>
<proteinExistence type="predicted"/>
<name>A0ABX0TB59_9MICO</name>
<evidence type="ECO:0008006" key="3">
    <source>
        <dbReference type="Google" id="ProtNLM"/>
    </source>
</evidence>
<sequence length="161" mass="18269">MFYGVRADGTKPAEEFLADLRRGDWRDDPDHAASAGWPDEAQPGDRAMLVQIIRNFADDGKPRRAAQVNVLEEGVWEFKRASKRVTFWDTDGSGSCVTRSKIDDIENAHRGPDDPMWKFPDFEQQLRLGHCFGKTGERTDPQDIQVSIVVKEEDLSYDRAA</sequence>
<keyword evidence="2" id="KW-1185">Reference proteome</keyword>
<dbReference type="EMBL" id="JAAOYO010000004">
    <property type="protein sequence ID" value="NII42143.1"/>
    <property type="molecule type" value="Genomic_DNA"/>
</dbReference>
<comment type="caution">
    <text evidence="1">The sequence shown here is derived from an EMBL/GenBank/DDBJ whole genome shotgun (WGS) entry which is preliminary data.</text>
</comment>
<reference evidence="1 2" key="1">
    <citation type="submission" date="2020-03" db="EMBL/GenBank/DDBJ databases">
        <title>Above-ground endophytic microbial communities from plants in different locations in the United States.</title>
        <authorList>
            <person name="Frank C."/>
        </authorList>
    </citation>
    <scope>NUCLEOTIDE SEQUENCE [LARGE SCALE GENOMIC DNA]</scope>
    <source>
        <strain evidence="1 2">WW7</strain>
    </source>
</reference>
<gene>
    <name evidence="1" type="ORF">E9228_002801</name>
</gene>
<evidence type="ECO:0000313" key="1">
    <source>
        <dbReference type="EMBL" id="NII42143.1"/>
    </source>
</evidence>